<protein>
    <submittedName>
        <fullName evidence="1">Uncharacterized protein</fullName>
    </submittedName>
</protein>
<reference evidence="1" key="1">
    <citation type="submission" date="2018-06" db="EMBL/GenBank/DDBJ databases">
        <authorList>
            <person name="Zhirakovskaya E."/>
        </authorList>
    </citation>
    <scope>NUCLEOTIDE SEQUENCE</scope>
</reference>
<dbReference type="AlphaFoldDB" id="A0A3B0W9A6"/>
<organism evidence="1">
    <name type="scientific">hydrothermal vent metagenome</name>
    <dbReference type="NCBI Taxonomy" id="652676"/>
    <lineage>
        <taxon>unclassified sequences</taxon>
        <taxon>metagenomes</taxon>
        <taxon>ecological metagenomes</taxon>
    </lineage>
</organism>
<accession>A0A3B0W9A6</accession>
<evidence type="ECO:0000313" key="1">
    <source>
        <dbReference type="EMBL" id="VAW48933.1"/>
    </source>
</evidence>
<sequence length="28" mass="3327">MIFMVGKPKFLVMLDLTLLLVVNFTQWE</sequence>
<proteinExistence type="predicted"/>
<feature type="non-terminal residue" evidence="1">
    <location>
        <position position="28"/>
    </location>
</feature>
<name>A0A3B0W9A6_9ZZZZ</name>
<gene>
    <name evidence="1" type="ORF">MNBD_GAMMA03-2105</name>
</gene>
<dbReference type="EMBL" id="UOFC01000246">
    <property type="protein sequence ID" value="VAW48933.1"/>
    <property type="molecule type" value="Genomic_DNA"/>
</dbReference>